<feature type="transmembrane region" description="Helical" evidence="1">
    <location>
        <begin position="64"/>
        <end position="91"/>
    </location>
</feature>
<dbReference type="EMBL" id="JACCFI010000001">
    <property type="protein sequence ID" value="NYG19523.1"/>
    <property type="molecule type" value="Genomic_DNA"/>
</dbReference>
<reference evidence="2 3" key="1">
    <citation type="submission" date="2020-07" db="EMBL/GenBank/DDBJ databases">
        <title>Sequencing the genomes of 1000 actinobacteria strains.</title>
        <authorList>
            <person name="Klenk H.-P."/>
        </authorList>
    </citation>
    <scope>NUCLEOTIDE SEQUENCE [LARGE SCALE GENOMIC DNA]</scope>
    <source>
        <strain evidence="2 3">DSM 8598</strain>
    </source>
</reference>
<evidence type="ECO:0000313" key="2">
    <source>
        <dbReference type="EMBL" id="NYG19523.1"/>
    </source>
</evidence>
<accession>A0A852WU77</accession>
<dbReference type="Proteomes" id="UP000549066">
    <property type="component" value="Unassembled WGS sequence"/>
</dbReference>
<proteinExistence type="predicted"/>
<keyword evidence="1" id="KW-0472">Membrane</keyword>
<keyword evidence="3" id="KW-1185">Reference proteome</keyword>
<dbReference type="RefSeq" id="WP_179549791.1">
    <property type="nucleotide sequence ID" value="NZ_JACCFI010000001.1"/>
</dbReference>
<keyword evidence="1" id="KW-0812">Transmembrane</keyword>
<evidence type="ECO:0000313" key="3">
    <source>
        <dbReference type="Proteomes" id="UP000549066"/>
    </source>
</evidence>
<protein>
    <submittedName>
        <fullName evidence="2">Uncharacterized protein</fullName>
    </submittedName>
</protein>
<gene>
    <name evidence="2" type="ORF">BJY17_000270</name>
</gene>
<dbReference type="AlphaFoldDB" id="A0A852WU77"/>
<organism evidence="2 3">
    <name type="scientific">Agromyces hippuratus</name>
    <dbReference type="NCBI Taxonomy" id="286438"/>
    <lineage>
        <taxon>Bacteria</taxon>
        <taxon>Bacillati</taxon>
        <taxon>Actinomycetota</taxon>
        <taxon>Actinomycetes</taxon>
        <taxon>Micrococcales</taxon>
        <taxon>Microbacteriaceae</taxon>
        <taxon>Agromyces</taxon>
    </lineage>
</organism>
<sequence>MTARPDRASSADAWLAPYAPGPVSPRRKEIVKRILSVLALGWAIWIAVSAIITVPGSFDGATGFMGYLITFGLAFAQIPSFVVGLVLLIVMRPRWPNIVTIAICVLLNPVVVMFVAMGVAASAY</sequence>
<evidence type="ECO:0000256" key="1">
    <source>
        <dbReference type="SAM" id="Phobius"/>
    </source>
</evidence>
<feature type="transmembrane region" description="Helical" evidence="1">
    <location>
        <begin position="98"/>
        <end position="121"/>
    </location>
</feature>
<comment type="caution">
    <text evidence="2">The sequence shown here is derived from an EMBL/GenBank/DDBJ whole genome shotgun (WGS) entry which is preliminary data.</text>
</comment>
<keyword evidence="1" id="KW-1133">Transmembrane helix</keyword>
<name>A0A852WU77_9MICO</name>
<feature type="transmembrane region" description="Helical" evidence="1">
    <location>
        <begin position="34"/>
        <end position="58"/>
    </location>
</feature>